<feature type="transmembrane region" description="Helical" evidence="5">
    <location>
        <begin position="20"/>
        <end position="37"/>
    </location>
</feature>
<evidence type="ECO:0000313" key="8">
    <source>
        <dbReference type="RefSeq" id="XP_022082808.1"/>
    </source>
</evidence>
<dbReference type="GeneID" id="110975032"/>
<dbReference type="Proteomes" id="UP000694845">
    <property type="component" value="Unplaced"/>
</dbReference>
<dbReference type="OMA" id="SACFVIA"/>
<keyword evidence="2 5" id="KW-0812">Transmembrane</keyword>
<evidence type="ECO:0000313" key="6">
    <source>
        <dbReference type="Proteomes" id="UP000694845"/>
    </source>
</evidence>
<evidence type="ECO:0000313" key="7">
    <source>
        <dbReference type="RefSeq" id="XP_022082807.1"/>
    </source>
</evidence>
<evidence type="ECO:0000313" key="11">
    <source>
        <dbReference type="RefSeq" id="XP_022082812.1"/>
    </source>
</evidence>
<keyword evidence="4 5" id="KW-0472">Membrane</keyword>
<reference evidence="7 8" key="1">
    <citation type="submission" date="2025-04" db="UniProtKB">
        <authorList>
            <consortium name="RefSeq"/>
        </authorList>
    </citation>
    <scope>IDENTIFICATION</scope>
</reference>
<evidence type="ECO:0000256" key="4">
    <source>
        <dbReference type="ARBA" id="ARBA00023136"/>
    </source>
</evidence>
<organism evidence="6 9">
    <name type="scientific">Acanthaster planci</name>
    <name type="common">Crown-of-thorns starfish</name>
    <dbReference type="NCBI Taxonomy" id="133434"/>
    <lineage>
        <taxon>Eukaryota</taxon>
        <taxon>Metazoa</taxon>
        <taxon>Echinodermata</taxon>
        <taxon>Eleutherozoa</taxon>
        <taxon>Asterozoa</taxon>
        <taxon>Asteroidea</taxon>
        <taxon>Valvatacea</taxon>
        <taxon>Valvatida</taxon>
        <taxon>Acanthasteridae</taxon>
        <taxon>Acanthaster</taxon>
    </lineage>
</organism>
<dbReference type="SUPFAM" id="SSF161084">
    <property type="entry name" value="MAPEG domain-like"/>
    <property type="match status" value="1"/>
</dbReference>
<dbReference type="RefSeq" id="XP_022082808.1">
    <property type="nucleotide sequence ID" value="XM_022227116.1"/>
</dbReference>
<evidence type="ECO:0000256" key="5">
    <source>
        <dbReference type="SAM" id="Phobius"/>
    </source>
</evidence>
<dbReference type="PANTHER" id="PTHR31004">
    <property type="entry name" value="TRANSMEMBRANE PROTEIN 79"/>
    <property type="match status" value="1"/>
</dbReference>
<accession>A0A8B7XPR0</accession>
<feature type="transmembrane region" description="Helical" evidence="5">
    <location>
        <begin position="158"/>
        <end position="177"/>
    </location>
</feature>
<keyword evidence="6" id="KW-1185">Reference proteome</keyword>
<gene>
    <name evidence="7 8 9 10 11 12" type="primary">LOC110975032</name>
</gene>
<dbReference type="RefSeq" id="XP_022082813.1">
    <property type="nucleotide sequence ID" value="XM_022227121.1"/>
</dbReference>
<dbReference type="AlphaFoldDB" id="A0A8B7XPR0"/>
<evidence type="ECO:0000313" key="10">
    <source>
        <dbReference type="RefSeq" id="XP_022082811.1"/>
    </source>
</evidence>
<keyword evidence="3 5" id="KW-1133">Transmembrane helix</keyword>
<dbReference type="GO" id="GO:0032588">
    <property type="term" value="C:trans-Golgi network membrane"/>
    <property type="evidence" value="ECO:0007669"/>
    <property type="project" value="TreeGrafter"/>
</dbReference>
<sequence length="191" mass="21418">MATKSKEDLQSAARKRISLTVIAGIAAVYIAWIYAPIQVPLKPSLVDRLVFTLRWLALSVIPIIIGIRLVGNVRFDNIDKAGVVTTTPYAEELVRLRQRALQNTLEQTALHVPIMLIFSTYLDLPYLKLVPIIICLFVFGRIIYYIGYVFTGDQFNRGYGFALTFFSSMIPLVYCLYRLVMGGANYGLSGA</sequence>
<dbReference type="KEGG" id="aplc:110975032"/>
<evidence type="ECO:0000313" key="9">
    <source>
        <dbReference type="RefSeq" id="XP_022082809.1"/>
    </source>
</evidence>
<dbReference type="GO" id="GO:0045055">
    <property type="term" value="P:regulated exocytosis"/>
    <property type="evidence" value="ECO:0007669"/>
    <property type="project" value="TreeGrafter"/>
</dbReference>
<dbReference type="RefSeq" id="XP_022082812.1">
    <property type="nucleotide sequence ID" value="XM_022227120.1"/>
</dbReference>
<dbReference type="RefSeq" id="XP_022082811.1">
    <property type="nucleotide sequence ID" value="XM_022227119.1"/>
</dbReference>
<evidence type="ECO:0000256" key="2">
    <source>
        <dbReference type="ARBA" id="ARBA00022692"/>
    </source>
</evidence>
<dbReference type="Pfam" id="PF01124">
    <property type="entry name" value="MAPEG"/>
    <property type="match status" value="1"/>
</dbReference>
<dbReference type="RefSeq" id="XP_022082809.1">
    <property type="nucleotide sequence ID" value="XM_022227117.1"/>
</dbReference>
<dbReference type="GO" id="GO:0005765">
    <property type="term" value="C:lysosomal membrane"/>
    <property type="evidence" value="ECO:0007669"/>
    <property type="project" value="TreeGrafter"/>
</dbReference>
<evidence type="ECO:0000256" key="3">
    <source>
        <dbReference type="ARBA" id="ARBA00022989"/>
    </source>
</evidence>
<dbReference type="OrthoDB" id="8887147at2759"/>
<feature type="transmembrane region" description="Helical" evidence="5">
    <location>
        <begin position="49"/>
        <end position="70"/>
    </location>
</feature>
<proteinExistence type="predicted"/>
<dbReference type="RefSeq" id="XP_022082807.1">
    <property type="nucleotide sequence ID" value="XM_022227115.1"/>
</dbReference>
<dbReference type="PANTHER" id="PTHR31004:SF1">
    <property type="entry name" value="TRANSMEMBRANE PROTEIN 79"/>
    <property type="match status" value="1"/>
</dbReference>
<evidence type="ECO:0000256" key="1">
    <source>
        <dbReference type="ARBA" id="ARBA00004370"/>
    </source>
</evidence>
<protein>
    <submittedName>
        <fullName evidence="7 8">Transmembrane protein 79-like</fullName>
    </submittedName>
</protein>
<dbReference type="Gene3D" id="1.20.120.550">
    <property type="entry name" value="Membrane associated eicosanoid/glutathione metabolism-like domain"/>
    <property type="match status" value="1"/>
</dbReference>
<name>A0A8B7XPR0_ACAPL</name>
<feature type="transmembrane region" description="Helical" evidence="5">
    <location>
        <begin position="126"/>
        <end position="146"/>
    </location>
</feature>
<dbReference type="InterPro" id="IPR023352">
    <property type="entry name" value="MAPEG-like_dom_sf"/>
</dbReference>
<dbReference type="InterPro" id="IPR001129">
    <property type="entry name" value="Membr-assoc_MAPEG"/>
</dbReference>
<comment type="subcellular location">
    <subcellularLocation>
        <location evidence="1">Membrane</location>
    </subcellularLocation>
</comment>
<evidence type="ECO:0000313" key="12">
    <source>
        <dbReference type="RefSeq" id="XP_022082813.1"/>
    </source>
</evidence>